<protein>
    <recommendedName>
        <fullName evidence="1">MaoC-like domain-containing protein</fullName>
    </recommendedName>
</protein>
<dbReference type="AlphaFoldDB" id="A0A4U8TCY3"/>
<dbReference type="SUPFAM" id="SSF54637">
    <property type="entry name" value="Thioesterase/thiol ester dehydrase-isomerase"/>
    <property type="match status" value="1"/>
</dbReference>
<dbReference type="EMBL" id="JRPR02000003">
    <property type="protein sequence ID" value="TLD96497.1"/>
    <property type="molecule type" value="Genomic_DNA"/>
</dbReference>
<comment type="caution">
    <text evidence="2">The sequence shown here is derived from an EMBL/GenBank/DDBJ whole genome shotgun (WGS) entry which is preliminary data.</text>
</comment>
<evidence type="ECO:0000259" key="1">
    <source>
        <dbReference type="Pfam" id="PF01575"/>
    </source>
</evidence>
<gene>
    <name evidence="2" type="ORF">LS71_005360</name>
</gene>
<sequence length="108" mass="12042">MPKITRDDLAAFARLSGDYNPVHIDKTYASFFGTNIVYGIYQVFYILEQILQQLPGDSTQNLDSIKMHNLTPARYSLTSLNAEFPNALFVNAPFSLHKLDEQLTGGGA</sequence>
<dbReference type="OrthoDB" id="9800237at2"/>
<dbReference type="InterPro" id="IPR029069">
    <property type="entry name" value="HotDog_dom_sf"/>
</dbReference>
<evidence type="ECO:0000313" key="2">
    <source>
        <dbReference type="EMBL" id="TLD96497.1"/>
    </source>
</evidence>
<dbReference type="Gene3D" id="3.10.129.10">
    <property type="entry name" value="Hotdog Thioesterase"/>
    <property type="match status" value="1"/>
</dbReference>
<feature type="domain" description="MaoC-like" evidence="1">
    <location>
        <begin position="3"/>
        <end position="66"/>
    </location>
</feature>
<reference evidence="2 3" key="1">
    <citation type="journal article" date="2014" name="Genome Announc.">
        <title>Draft genome sequences of eight enterohepatic helicobacter species isolated from both laboratory and wild rodents.</title>
        <authorList>
            <person name="Sheh A."/>
            <person name="Shen Z."/>
            <person name="Fox J.G."/>
        </authorList>
    </citation>
    <scope>NUCLEOTIDE SEQUENCE [LARGE SCALE GENOMIC DNA]</scope>
    <source>
        <strain evidence="2 3">MIT 09-6949</strain>
    </source>
</reference>
<accession>A0A4U8TCY3</accession>
<evidence type="ECO:0000313" key="3">
    <source>
        <dbReference type="Proteomes" id="UP000029733"/>
    </source>
</evidence>
<dbReference type="InterPro" id="IPR002539">
    <property type="entry name" value="MaoC-like_dom"/>
</dbReference>
<dbReference type="Proteomes" id="UP000029733">
    <property type="component" value="Unassembled WGS sequence"/>
</dbReference>
<name>A0A4U8TCY3_9HELI</name>
<dbReference type="Pfam" id="PF01575">
    <property type="entry name" value="MaoC_dehydratas"/>
    <property type="match status" value="1"/>
</dbReference>
<organism evidence="2 3">
    <name type="scientific">Helicobacter jaachi</name>
    <dbReference type="NCBI Taxonomy" id="1677920"/>
    <lineage>
        <taxon>Bacteria</taxon>
        <taxon>Pseudomonadati</taxon>
        <taxon>Campylobacterota</taxon>
        <taxon>Epsilonproteobacteria</taxon>
        <taxon>Campylobacterales</taxon>
        <taxon>Helicobacteraceae</taxon>
        <taxon>Helicobacter</taxon>
    </lineage>
</organism>
<dbReference type="RefSeq" id="WP_034355864.1">
    <property type="nucleotide sequence ID" value="NZ_JRPR02000003.1"/>
</dbReference>
<proteinExistence type="predicted"/>
<dbReference type="STRING" id="1677920.LS71_07255"/>
<keyword evidence="3" id="KW-1185">Reference proteome</keyword>